<reference evidence="6" key="1">
    <citation type="submission" date="2019-07" db="EMBL/GenBank/DDBJ databases">
        <authorList>
            <person name="Dittberner H."/>
        </authorList>
    </citation>
    <scope>NUCLEOTIDE SEQUENCE [LARGE SCALE GENOMIC DNA]</scope>
</reference>
<sequence length="567" mass="62715">MLLRSIRTVERLRNVTTCSFSRYLPSSSSSQRRCNVVRSYLPHRVTTETAFSSHIYSRDENQYTTASAPVSPWRRKAGKGNPDSPAVDAVELALDSVVKIFTVSTSPSYFLPWQNKSQRESMGSGFVISGRKIITNAHVVADHSFVLVRKHGSPIKHRAEVQAVGHECDLAILVIDSEVFWEGMNSLELGDIPFLQEAVSVVGYPQGGDNISVTKGVVSRVEPTQYVHGATQLMAIQIDAAINPGNSGGPAIMGNKVAGVAFQNLSGAENIGYIIPTPVIKHFITGVEECGKYIGFCSMGVSCQPMENAQIRNNFQMSPDMTGVLISKINPLSDAHRIMKKDDVILAFDGVPIANDGTVPFRNRERITFDHLVSMKKPDETALVKVLREGVEHEFSITLKPLQPLVPVHQFDQLPSYYIFAGFVFVPLTQPYLHEYGEDWYNTSPRGLCERALKELPKKAGQQLVIVSQVLVDDINTGYERLAELQVKKVNGVEVDNLRHLCQLIENCDTVNLRLDLDDERVIVLNYQSARIATSLILKRHRIASAISSDLLIEQNPATELASCSAV</sequence>
<dbReference type="InterPro" id="IPR009003">
    <property type="entry name" value="Peptidase_S1_PA"/>
</dbReference>
<keyword evidence="3" id="KW-0378">Hydrolase</keyword>
<dbReference type="Gene3D" id="3.20.190.20">
    <property type="match status" value="1"/>
</dbReference>
<dbReference type="EMBL" id="CABITT030000008">
    <property type="protein sequence ID" value="VVB16722.1"/>
    <property type="molecule type" value="Genomic_DNA"/>
</dbReference>
<dbReference type="Gene3D" id="2.40.10.10">
    <property type="entry name" value="Trypsin-like serine proteases"/>
    <property type="match status" value="2"/>
</dbReference>
<dbReference type="GO" id="GO:0004252">
    <property type="term" value="F:serine-type endopeptidase activity"/>
    <property type="evidence" value="ECO:0007669"/>
    <property type="project" value="InterPro"/>
</dbReference>
<evidence type="ECO:0000256" key="2">
    <source>
        <dbReference type="ARBA" id="ARBA00022670"/>
    </source>
</evidence>
<dbReference type="PRINTS" id="PR00834">
    <property type="entry name" value="PROTEASES2C"/>
</dbReference>
<dbReference type="InterPro" id="IPR043504">
    <property type="entry name" value="Peptidase_S1_PA_chymotrypsin"/>
</dbReference>
<keyword evidence="2" id="KW-0645">Protease</keyword>
<evidence type="ECO:0000259" key="5">
    <source>
        <dbReference type="Pfam" id="PF17815"/>
    </source>
</evidence>
<dbReference type="Pfam" id="PF17815">
    <property type="entry name" value="PDZ_3"/>
    <property type="match status" value="1"/>
</dbReference>
<protein>
    <recommendedName>
        <fullName evidence="5">Protease Do-like PDZ domain-containing protein</fullName>
    </recommendedName>
</protein>
<evidence type="ECO:0000256" key="1">
    <source>
        <dbReference type="ARBA" id="ARBA00010541"/>
    </source>
</evidence>
<comment type="similarity">
    <text evidence="1">Belongs to the peptidase S1C family.</text>
</comment>
<dbReference type="Pfam" id="PF13365">
    <property type="entry name" value="Trypsin_2"/>
    <property type="match status" value="1"/>
</dbReference>
<organism evidence="6 7">
    <name type="scientific">Arabis nemorensis</name>
    <dbReference type="NCBI Taxonomy" id="586526"/>
    <lineage>
        <taxon>Eukaryota</taxon>
        <taxon>Viridiplantae</taxon>
        <taxon>Streptophyta</taxon>
        <taxon>Embryophyta</taxon>
        <taxon>Tracheophyta</taxon>
        <taxon>Spermatophyta</taxon>
        <taxon>Magnoliopsida</taxon>
        <taxon>eudicotyledons</taxon>
        <taxon>Gunneridae</taxon>
        <taxon>Pentapetalae</taxon>
        <taxon>rosids</taxon>
        <taxon>malvids</taxon>
        <taxon>Brassicales</taxon>
        <taxon>Brassicaceae</taxon>
        <taxon>Arabideae</taxon>
        <taxon>Arabis</taxon>
    </lineage>
</organism>
<dbReference type="Gene3D" id="2.30.42.10">
    <property type="match status" value="1"/>
</dbReference>
<dbReference type="PANTHER" id="PTHR45980">
    <property type="match status" value="1"/>
</dbReference>
<dbReference type="OrthoDB" id="4217619at2759"/>
<evidence type="ECO:0000313" key="6">
    <source>
        <dbReference type="EMBL" id="VVB16722.1"/>
    </source>
</evidence>
<accession>A0A565CT12</accession>
<dbReference type="InterPro" id="IPR041517">
    <property type="entry name" value="DEGP_PDZ"/>
</dbReference>
<keyword evidence="7" id="KW-1185">Reference proteome</keyword>
<name>A0A565CT12_9BRAS</name>
<gene>
    <name evidence="6" type="ORF">ANE_LOCUS27166</name>
</gene>
<dbReference type="InterPro" id="IPR046449">
    <property type="entry name" value="DEGP_PDZ_sf"/>
</dbReference>
<evidence type="ECO:0000256" key="3">
    <source>
        <dbReference type="ARBA" id="ARBA00022801"/>
    </source>
</evidence>
<keyword evidence="4" id="KW-0720">Serine protease</keyword>
<dbReference type="PANTHER" id="PTHR45980:SF9">
    <property type="entry name" value="PROTEASE DO-LIKE 10, MITOCHONDRIAL-RELATED"/>
    <property type="match status" value="1"/>
</dbReference>
<comment type="caution">
    <text evidence="6">The sequence shown here is derived from an EMBL/GenBank/DDBJ whole genome shotgun (WGS) entry which is preliminary data.</text>
</comment>
<evidence type="ECO:0000313" key="7">
    <source>
        <dbReference type="Proteomes" id="UP000489600"/>
    </source>
</evidence>
<dbReference type="InterPro" id="IPR036034">
    <property type="entry name" value="PDZ_sf"/>
</dbReference>
<dbReference type="InterPro" id="IPR001940">
    <property type="entry name" value="Peptidase_S1C"/>
</dbReference>
<dbReference type="SUPFAM" id="SSF50156">
    <property type="entry name" value="PDZ domain-like"/>
    <property type="match status" value="1"/>
</dbReference>
<dbReference type="SUPFAM" id="SSF50494">
    <property type="entry name" value="Trypsin-like serine proteases"/>
    <property type="match status" value="1"/>
</dbReference>
<dbReference type="Proteomes" id="UP000489600">
    <property type="component" value="Unassembled WGS sequence"/>
</dbReference>
<evidence type="ECO:0000256" key="4">
    <source>
        <dbReference type="ARBA" id="ARBA00022825"/>
    </source>
</evidence>
<dbReference type="GO" id="GO:0006508">
    <property type="term" value="P:proteolysis"/>
    <property type="evidence" value="ECO:0007669"/>
    <property type="project" value="UniProtKB-KW"/>
</dbReference>
<dbReference type="AlphaFoldDB" id="A0A565CT12"/>
<proteinExistence type="inferred from homology"/>
<feature type="domain" description="Protease Do-like PDZ" evidence="5">
    <location>
        <begin position="406"/>
        <end position="550"/>
    </location>
</feature>